<proteinExistence type="predicted"/>
<gene>
    <name evidence="2" type="ORF">E4099_16875</name>
</gene>
<keyword evidence="3" id="KW-1185">Reference proteome</keyword>
<dbReference type="Proteomes" id="UP000297948">
    <property type="component" value="Unassembled WGS sequence"/>
</dbReference>
<dbReference type="RefSeq" id="WP_135339895.1">
    <property type="nucleotide sequence ID" value="NZ_JBHLTX010000025.1"/>
</dbReference>
<reference evidence="2 3" key="1">
    <citation type="submission" date="2019-03" db="EMBL/GenBank/DDBJ databases">
        <authorList>
            <person name="Gonzalez-Pimentel J.L."/>
        </authorList>
    </citation>
    <scope>NUCLEOTIDE SEQUENCE [LARGE SCALE GENOMIC DNA]</scope>
    <source>
        <strain evidence="2 3">JCM 31289</strain>
    </source>
</reference>
<name>A0A4Z0HB42_9ACTN</name>
<evidence type="ECO:0000256" key="1">
    <source>
        <dbReference type="SAM" id="MobiDB-lite"/>
    </source>
</evidence>
<protein>
    <submittedName>
        <fullName evidence="2">Uncharacterized protein</fullName>
    </submittedName>
</protein>
<accession>A0A4Z0HB42</accession>
<feature type="region of interest" description="Disordered" evidence="1">
    <location>
        <begin position="88"/>
        <end position="116"/>
    </location>
</feature>
<dbReference type="OrthoDB" id="4552079at2"/>
<dbReference type="AlphaFoldDB" id="A0A4Z0HB42"/>
<evidence type="ECO:0000313" key="2">
    <source>
        <dbReference type="EMBL" id="TGB07575.1"/>
    </source>
</evidence>
<organism evidence="2 3">
    <name type="scientific">Streptomyces palmae</name>
    <dbReference type="NCBI Taxonomy" id="1701085"/>
    <lineage>
        <taxon>Bacteria</taxon>
        <taxon>Bacillati</taxon>
        <taxon>Actinomycetota</taxon>
        <taxon>Actinomycetes</taxon>
        <taxon>Kitasatosporales</taxon>
        <taxon>Streptomycetaceae</taxon>
        <taxon>Streptomyces</taxon>
    </lineage>
</organism>
<comment type="caution">
    <text evidence="2">The sequence shown here is derived from an EMBL/GenBank/DDBJ whole genome shotgun (WGS) entry which is preliminary data.</text>
</comment>
<dbReference type="EMBL" id="SRID01000147">
    <property type="protein sequence ID" value="TGB07575.1"/>
    <property type="molecule type" value="Genomic_DNA"/>
</dbReference>
<sequence length="116" mass="13260">MARWGLIAETSERWGEGRSWTATVLGYAEGTRESALRELERHARERIPAPGRRTPRVRFFRQEDGFLMIVREGIQTRYTVAELLYDSEAPPPEPEVPLDADGVPVTPSWLRRGDLP</sequence>
<evidence type="ECO:0000313" key="3">
    <source>
        <dbReference type="Proteomes" id="UP000297948"/>
    </source>
</evidence>